<dbReference type="STRING" id="6945.B7PHW5"/>
<keyword evidence="14" id="KW-1185">Reference proteome</keyword>
<evidence type="ECO:0000256" key="1">
    <source>
        <dbReference type="ARBA" id="ARBA00004141"/>
    </source>
</evidence>
<evidence type="ECO:0000256" key="6">
    <source>
        <dbReference type="ARBA" id="ARBA00023098"/>
    </source>
</evidence>
<evidence type="ECO:0000256" key="4">
    <source>
        <dbReference type="ARBA" id="ARBA00022692"/>
    </source>
</evidence>
<evidence type="ECO:0000256" key="8">
    <source>
        <dbReference type="ARBA" id="ARBA00052530"/>
    </source>
</evidence>
<dbReference type="SUPFAM" id="SSF51735">
    <property type="entry name" value="NAD(P)-binding Rossmann-fold domains"/>
    <property type="match status" value="1"/>
</dbReference>
<dbReference type="CDD" id="cd09071">
    <property type="entry name" value="FAR_C"/>
    <property type="match status" value="1"/>
</dbReference>
<keyword evidence="3 9" id="KW-0444">Lipid biosynthesis</keyword>
<protein>
    <recommendedName>
        <fullName evidence="9">Fatty acyl-CoA reductase</fullName>
        <ecNumber evidence="9">1.2.1.84</ecNumber>
    </recommendedName>
</protein>
<keyword evidence="9 12" id="KW-0560">Oxidoreductase</keyword>
<evidence type="ECO:0000313" key="13">
    <source>
        <dbReference type="EnsemblMetazoa" id="ISCW003967-PA"/>
    </source>
</evidence>
<dbReference type="PANTHER" id="PTHR11011">
    <property type="entry name" value="MALE STERILITY PROTEIN 2-RELATED"/>
    <property type="match status" value="1"/>
</dbReference>
<dbReference type="Pfam" id="PF03015">
    <property type="entry name" value="Sterile"/>
    <property type="match status" value="1"/>
</dbReference>
<dbReference type="Proteomes" id="UP000001555">
    <property type="component" value="Unassembled WGS sequence"/>
</dbReference>
<dbReference type="InParanoid" id="B7PHW5"/>
<dbReference type="FunFam" id="3.40.50.720:FF:000143">
    <property type="entry name" value="Fatty acyl-CoA reductase"/>
    <property type="match status" value="1"/>
</dbReference>
<dbReference type="PaxDb" id="6945-B7PHW5"/>
<dbReference type="GO" id="GO:0102965">
    <property type="term" value="F:alcohol-forming long-chain fatty acyl-CoA reductase activity"/>
    <property type="evidence" value="ECO:0007669"/>
    <property type="project" value="UniProtKB-EC"/>
</dbReference>
<keyword evidence="4" id="KW-0812">Transmembrane</keyword>
<gene>
    <name evidence="12" type="ORF">IscW_ISCW003967</name>
</gene>
<dbReference type="EMBL" id="ABJB011082148">
    <property type="status" value="NOT_ANNOTATED_CDS"/>
    <property type="molecule type" value="Genomic_DNA"/>
</dbReference>
<dbReference type="InterPro" id="IPR013120">
    <property type="entry name" value="FAR_NAD-bd"/>
</dbReference>
<dbReference type="GO" id="GO:0035336">
    <property type="term" value="P:long-chain fatty-acyl-CoA metabolic process"/>
    <property type="evidence" value="ECO:0000318"/>
    <property type="project" value="GO_Central"/>
</dbReference>
<dbReference type="Gene3D" id="3.40.50.720">
    <property type="entry name" value="NAD(P)-binding Rossmann-like Domain"/>
    <property type="match status" value="1"/>
</dbReference>
<dbReference type="VEuPathDB" id="VectorBase:ISCI003967"/>
<evidence type="ECO:0000313" key="14">
    <source>
        <dbReference type="Proteomes" id="UP000001555"/>
    </source>
</evidence>
<dbReference type="VEuPathDB" id="VectorBase:ISCW003967"/>
<dbReference type="GO" id="GO:0080019">
    <property type="term" value="F:alcohol-forming very long-chain fatty acyl-CoA reductase activity"/>
    <property type="evidence" value="ECO:0000318"/>
    <property type="project" value="GO_Central"/>
</dbReference>
<dbReference type="GO" id="GO:0005777">
    <property type="term" value="C:peroxisome"/>
    <property type="evidence" value="ECO:0000318"/>
    <property type="project" value="GO_Central"/>
</dbReference>
<evidence type="ECO:0000256" key="7">
    <source>
        <dbReference type="ARBA" id="ARBA00023136"/>
    </source>
</evidence>
<keyword evidence="6 9" id="KW-0443">Lipid metabolism</keyword>
<keyword evidence="7" id="KW-0472">Membrane</keyword>
<accession>B7PHW5</accession>
<dbReference type="EMBL" id="ABJB010201188">
    <property type="status" value="NOT_ANNOTATED_CDS"/>
    <property type="molecule type" value="Genomic_DNA"/>
</dbReference>
<dbReference type="InterPro" id="IPR026055">
    <property type="entry name" value="FAR"/>
</dbReference>
<dbReference type="InterPro" id="IPR033640">
    <property type="entry name" value="FAR_C"/>
</dbReference>
<evidence type="ECO:0000259" key="10">
    <source>
        <dbReference type="Pfam" id="PF03015"/>
    </source>
</evidence>
<feature type="non-terminal residue" evidence="12">
    <location>
        <position position="1"/>
    </location>
</feature>
<feature type="domain" description="Thioester reductase (TE)" evidence="11">
    <location>
        <begin position="27"/>
        <end position="296"/>
    </location>
</feature>
<dbReference type="FunCoup" id="B7PHW5">
    <property type="interactions" value="241"/>
</dbReference>
<dbReference type="EMBL" id="ABJB010750847">
    <property type="status" value="NOT_ANNOTATED_CDS"/>
    <property type="molecule type" value="Genomic_DNA"/>
</dbReference>
<proteinExistence type="inferred from homology"/>
<dbReference type="CDD" id="cd05236">
    <property type="entry name" value="FAR-N_SDR_e"/>
    <property type="match status" value="1"/>
</dbReference>
<evidence type="ECO:0000259" key="11">
    <source>
        <dbReference type="Pfam" id="PF07993"/>
    </source>
</evidence>
<dbReference type="EMBL" id="DS715201">
    <property type="protein sequence ID" value="EEC06187.1"/>
    <property type="molecule type" value="Genomic_DNA"/>
</dbReference>
<evidence type="ECO:0000313" key="12">
    <source>
        <dbReference type="EMBL" id="EEC06187.1"/>
    </source>
</evidence>
<comment type="subcellular location">
    <subcellularLocation>
        <location evidence="1">Membrane</location>
        <topology evidence="1">Multi-pass membrane protein</topology>
    </subcellularLocation>
</comment>
<dbReference type="EC" id="1.2.1.84" evidence="9"/>
<dbReference type="InterPro" id="IPR036291">
    <property type="entry name" value="NAD(P)-bd_dom_sf"/>
</dbReference>
<evidence type="ECO:0000256" key="9">
    <source>
        <dbReference type="RuleBase" id="RU363097"/>
    </source>
</evidence>
<evidence type="ECO:0000256" key="2">
    <source>
        <dbReference type="ARBA" id="ARBA00005928"/>
    </source>
</evidence>
<sequence>FLRAVSVAEEAGYSRVKSFYQDQVIFITGSTGFLGKVLVEKLLRSCPGIERIYLLIRPKKGSSPAERLELLLGSECFKGLRQECPSSLNKLQVVEGNLTDEKMGLKSSDYECLAAEVSVVFHSAATIRFNDTLRNAVKINMEGTKRVLDLCHSTKGMKAFVHVSTAYVNSDDKILEERIYSPTVEPDHIISLTKTMSEVDLQKRAPELLGAKPNTYVFTKSLAESIVAQHGRGLPLVIVRPSIVSASWREPFPGWVEGLHGGNFLVASGVSGVLTTLVGNKNAVLDLVPVDIVASTLIVAACQAPPGEREEPAVYNCTSGAINKVLLGEAARLTTVLARRYPSSLPFGRPGVAVTMSPSYQAVAVFVFNYLPALIFDLMRQENGKNVRVVDVVTRNKVFLDSVTFFLTRSWNFSADKFLQLNEMSTPQDREIFNTDIRCINWENYWEDYVKGVRRYLLKLEPAVVPDFAKPTER</sequence>
<dbReference type="EMBL" id="ABJB010225825">
    <property type="status" value="NOT_ANNOTATED_CDS"/>
    <property type="molecule type" value="Genomic_DNA"/>
</dbReference>
<organism>
    <name type="scientific">Ixodes scapularis</name>
    <name type="common">Black-legged tick</name>
    <name type="synonym">Deer tick</name>
    <dbReference type="NCBI Taxonomy" id="6945"/>
    <lineage>
        <taxon>Eukaryota</taxon>
        <taxon>Metazoa</taxon>
        <taxon>Ecdysozoa</taxon>
        <taxon>Arthropoda</taxon>
        <taxon>Chelicerata</taxon>
        <taxon>Arachnida</taxon>
        <taxon>Acari</taxon>
        <taxon>Parasitiformes</taxon>
        <taxon>Ixodida</taxon>
        <taxon>Ixodoidea</taxon>
        <taxon>Ixodidae</taxon>
        <taxon>Ixodinae</taxon>
        <taxon>Ixodes</taxon>
    </lineage>
</organism>
<keyword evidence="9" id="KW-0521">NADP</keyword>
<feature type="domain" description="Fatty acyl-CoA reductase C-terminal" evidence="10">
    <location>
        <begin position="368"/>
        <end position="459"/>
    </location>
</feature>
<dbReference type="EMBL" id="ABJB010875261">
    <property type="status" value="NOT_ANNOTATED_CDS"/>
    <property type="molecule type" value="Genomic_DNA"/>
</dbReference>
<dbReference type="OrthoDB" id="6512824at2759"/>
<dbReference type="HOGENOM" id="CLU_024661_0_2_1"/>
<reference evidence="12 14" key="1">
    <citation type="submission" date="2008-03" db="EMBL/GenBank/DDBJ databases">
        <title>Annotation of Ixodes scapularis.</title>
        <authorList>
            <consortium name="Ixodes scapularis Genome Project Consortium"/>
            <person name="Caler E."/>
            <person name="Hannick L.I."/>
            <person name="Bidwell S."/>
            <person name="Joardar V."/>
            <person name="Thiagarajan M."/>
            <person name="Amedeo P."/>
            <person name="Galinsky K.J."/>
            <person name="Schobel S."/>
            <person name="Inman J."/>
            <person name="Hostetler J."/>
            <person name="Miller J."/>
            <person name="Hammond M."/>
            <person name="Megy K."/>
            <person name="Lawson D."/>
            <person name="Kodira C."/>
            <person name="Sutton G."/>
            <person name="Meyer J."/>
            <person name="Hill C.A."/>
            <person name="Birren B."/>
            <person name="Nene V."/>
            <person name="Collins F."/>
            <person name="Alarcon-Chaidez F."/>
            <person name="Wikel S."/>
            <person name="Strausberg R."/>
        </authorList>
    </citation>
    <scope>NUCLEOTIDE SEQUENCE [LARGE SCALE GENOMIC DNA]</scope>
    <source>
        <strain evidence="14">Wikel</strain>
        <strain evidence="12">Wikel colony</strain>
    </source>
</reference>
<dbReference type="EnsemblMetazoa" id="ISCW003967-RA">
    <property type="protein sequence ID" value="ISCW003967-PA"/>
    <property type="gene ID" value="ISCW003967"/>
</dbReference>
<comment type="similarity">
    <text evidence="2 9">Belongs to the fatty acyl-CoA reductase family.</text>
</comment>
<comment type="function">
    <text evidence="9">Catalyzes the reduction of fatty acyl-CoA to fatty alcohols.</text>
</comment>
<dbReference type="PANTHER" id="PTHR11011:SF116">
    <property type="entry name" value="FATTY ACYL-COA REDUCTASE CG5065-RELATED"/>
    <property type="match status" value="1"/>
</dbReference>
<dbReference type="AlphaFoldDB" id="B7PHW5"/>
<dbReference type="VEuPathDB" id="VectorBase:ISCP_013775"/>
<dbReference type="EMBL" id="ABJB010497169">
    <property type="status" value="NOT_ANNOTATED_CDS"/>
    <property type="molecule type" value="Genomic_DNA"/>
</dbReference>
<comment type="catalytic activity">
    <reaction evidence="8 9">
        <text>a long-chain fatty acyl-CoA + 2 NADPH + 2 H(+) = a long-chain primary fatty alcohol + 2 NADP(+) + CoA</text>
        <dbReference type="Rhea" id="RHEA:52716"/>
        <dbReference type="ChEBI" id="CHEBI:15378"/>
        <dbReference type="ChEBI" id="CHEBI:57287"/>
        <dbReference type="ChEBI" id="CHEBI:57783"/>
        <dbReference type="ChEBI" id="CHEBI:58349"/>
        <dbReference type="ChEBI" id="CHEBI:77396"/>
        <dbReference type="ChEBI" id="CHEBI:83139"/>
        <dbReference type="EC" id="1.2.1.84"/>
    </reaction>
</comment>
<dbReference type="GO" id="GO:0016020">
    <property type="term" value="C:membrane"/>
    <property type="evidence" value="ECO:0007669"/>
    <property type="project" value="UniProtKB-SubCell"/>
</dbReference>
<evidence type="ECO:0000256" key="3">
    <source>
        <dbReference type="ARBA" id="ARBA00022516"/>
    </source>
</evidence>
<name>B7PHW5_IXOSC</name>
<keyword evidence="5" id="KW-1133">Transmembrane helix</keyword>
<reference evidence="13" key="2">
    <citation type="submission" date="2020-05" db="UniProtKB">
        <authorList>
            <consortium name="EnsemblMetazoa"/>
        </authorList>
    </citation>
    <scope>IDENTIFICATION</scope>
    <source>
        <strain evidence="13">wikel</strain>
    </source>
</reference>
<dbReference type="Pfam" id="PF07993">
    <property type="entry name" value="NAD_binding_4"/>
    <property type="match status" value="1"/>
</dbReference>
<evidence type="ECO:0000256" key="5">
    <source>
        <dbReference type="ARBA" id="ARBA00022989"/>
    </source>
</evidence>